<dbReference type="Proteomes" id="UP000295252">
    <property type="component" value="Chromosome IX"/>
</dbReference>
<sequence length="42" mass="5271">MHCCRHFLLVLMLLFRFALFHKDWSNELAANRRFIHQNRQTR</sequence>
<feature type="chain" id="PRO_5001658003" evidence="1">
    <location>
        <begin position="21"/>
        <end position="42"/>
    </location>
</feature>
<dbReference type="Gramene" id="CDP08425">
    <property type="protein sequence ID" value="CDP08425"/>
    <property type="gene ID" value="GSCOC_T00027287001"/>
</dbReference>
<name>A0A068UIQ3_COFCA</name>
<reference evidence="3" key="1">
    <citation type="journal article" date="2014" name="Science">
        <title>The coffee genome provides insight into the convergent evolution of caffeine biosynthesis.</title>
        <authorList>
            <person name="Denoeud F."/>
            <person name="Carretero-Paulet L."/>
            <person name="Dereeper A."/>
            <person name="Droc G."/>
            <person name="Guyot R."/>
            <person name="Pietrella M."/>
            <person name="Zheng C."/>
            <person name="Alberti A."/>
            <person name="Anthony F."/>
            <person name="Aprea G."/>
            <person name="Aury J.M."/>
            <person name="Bento P."/>
            <person name="Bernard M."/>
            <person name="Bocs S."/>
            <person name="Campa C."/>
            <person name="Cenci A."/>
            <person name="Combes M.C."/>
            <person name="Crouzillat D."/>
            <person name="Da Silva C."/>
            <person name="Daddiego L."/>
            <person name="De Bellis F."/>
            <person name="Dussert S."/>
            <person name="Garsmeur O."/>
            <person name="Gayraud T."/>
            <person name="Guignon V."/>
            <person name="Jahn K."/>
            <person name="Jamilloux V."/>
            <person name="Joet T."/>
            <person name="Labadie K."/>
            <person name="Lan T."/>
            <person name="Leclercq J."/>
            <person name="Lepelley M."/>
            <person name="Leroy T."/>
            <person name="Li L.T."/>
            <person name="Librado P."/>
            <person name="Lopez L."/>
            <person name="Munoz A."/>
            <person name="Noel B."/>
            <person name="Pallavicini A."/>
            <person name="Perrotta G."/>
            <person name="Poncet V."/>
            <person name="Pot D."/>
            <person name="Priyono X."/>
            <person name="Rigoreau M."/>
            <person name="Rouard M."/>
            <person name="Rozas J."/>
            <person name="Tranchant-Dubreuil C."/>
            <person name="VanBuren R."/>
            <person name="Zhang Q."/>
            <person name="Andrade A.C."/>
            <person name="Argout X."/>
            <person name="Bertrand B."/>
            <person name="de Kochko A."/>
            <person name="Graziosi G."/>
            <person name="Henry R.J."/>
            <person name="Jayarama X."/>
            <person name="Ming R."/>
            <person name="Nagai C."/>
            <person name="Rounsley S."/>
            <person name="Sankoff D."/>
            <person name="Giuliano G."/>
            <person name="Albert V.A."/>
            <person name="Wincker P."/>
            <person name="Lashermes P."/>
        </authorList>
    </citation>
    <scope>NUCLEOTIDE SEQUENCE [LARGE SCALE GENOMIC DNA]</scope>
    <source>
        <strain evidence="3">cv. DH200-94</strain>
    </source>
</reference>
<evidence type="ECO:0000313" key="3">
    <source>
        <dbReference type="Proteomes" id="UP000295252"/>
    </source>
</evidence>
<dbReference type="AlphaFoldDB" id="A0A068UIQ3"/>
<keyword evidence="3" id="KW-1185">Reference proteome</keyword>
<evidence type="ECO:0000256" key="1">
    <source>
        <dbReference type="SAM" id="SignalP"/>
    </source>
</evidence>
<protein>
    <submittedName>
        <fullName evidence="2">Uncharacterized protein</fullName>
    </submittedName>
</protein>
<accession>A0A068UIQ3</accession>
<dbReference type="InParanoid" id="A0A068UIQ3"/>
<proteinExistence type="predicted"/>
<dbReference type="EMBL" id="HG739116">
    <property type="protein sequence ID" value="CDP08425.1"/>
    <property type="molecule type" value="Genomic_DNA"/>
</dbReference>
<gene>
    <name evidence="2" type="ORF">GSCOC_T00027287001</name>
</gene>
<organism evidence="2 3">
    <name type="scientific">Coffea canephora</name>
    <name type="common">Robusta coffee</name>
    <dbReference type="NCBI Taxonomy" id="49390"/>
    <lineage>
        <taxon>Eukaryota</taxon>
        <taxon>Viridiplantae</taxon>
        <taxon>Streptophyta</taxon>
        <taxon>Embryophyta</taxon>
        <taxon>Tracheophyta</taxon>
        <taxon>Spermatophyta</taxon>
        <taxon>Magnoliopsida</taxon>
        <taxon>eudicotyledons</taxon>
        <taxon>Gunneridae</taxon>
        <taxon>Pentapetalae</taxon>
        <taxon>asterids</taxon>
        <taxon>lamiids</taxon>
        <taxon>Gentianales</taxon>
        <taxon>Rubiaceae</taxon>
        <taxon>Ixoroideae</taxon>
        <taxon>Gardenieae complex</taxon>
        <taxon>Bertiereae - Coffeeae clade</taxon>
        <taxon>Coffeeae</taxon>
        <taxon>Coffea</taxon>
    </lineage>
</organism>
<feature type="signal peptide" evidence="1">
    <location>
        <begin position="1"/>
        <end position="20"/>
    </location>
</feature>
<evidence type="ECO:0000313" key="2">
    <source>
        <dbReference type="EMBL" id="CDP08425.1"/>
    </source>
</evidence>
<keyword evidence="1" id="KW-0732">Signal</keyword>